<dbReference type="CDD" id="cd10917">
    <property type="entry name" value="CE4_NodB_like_6s_7s"/>
    <property type="match status" value="1"/>
</dbReference>
<comment type="caution">
    <text evidence="5">The sequence shown here is derived from an EMBL/GenBank/DDBJ whole genome shotgun (WGS) entry which is preliminary data.</text>
</comment>
<organism evidence="5">
    <name type="scientific">bioreactor metagenome</name>
    <dbReference type="NCBI Taxonomy" id="1076179"/>
    <lineage>
        <taxon>unclassified sequences</taxon>
        <taxon>metagenomes</taxon>
        <taxon>ecological metagenomes</taxon>
    </lineage>
</organism>
<proteinExistence type="predicted"/>
<dbReference type="GO" id="GO:0016810">
    <property type="term" value="F:hydrolase activity, acting on carbon-nitrogen (but not peptide) bonds"/>
    <property type="evidence" value="ECO:0007669"/>
    <property type="project" value="InterPro"/>
</dbReference>
<dbReference type="GO" id="GO:0005975">
    <property type="term" value="P:carbohydrate metabolic process"/>
    <property type="evidence" value="ECO:0007669"/>
    <property type="project" value="InterPro"/>
</dbReference>
<evidence type="ECO:0000256" key="2">
    <source>
        <dbReference type="ARBA" id="ARBA00022801"/>
    </source>
</evidence>
<keyword evidence="1" id="KW-0479">Metal-binding</keyword>
<dbReference type="PANTHER" id="PTHR10587:SF133">
    <property type="entry name" value="CHITIN DEACETYLASE 1-RELATED"/>
    <property type="match status" value="1"/>
</dbReference>
<dbReference type="AlphaFoldDB" id="A0A645B9I2"/>
<dbReference type="InterPro" id="IPR050248">
    <property type="entry name" value="Polysacc_deacetylase_ArnD"/>
</dbReference>
<dbReference type="InterPro" id="IPR011330">
    <property type="entry name" value="Glyco_hydro/deAcase_b/a-brl"/>
</dbReference>
<feature type="transmembrane region" description="Helical" evidence="3">
    <location>
        <begin position="31"/>
        <end position="51"/>
    </location>
</feature>
<accession>A0A645B9I2</accession>
<dbReference type="Pfam" id="PF01522">
    <property type="entry name" value="Polysacc_deac_1"/>
    <property type="match status" value="1"/>
</dbReference>
<dbReference type="InterPro" id="IPR002509">
    <property type="entry name" value="NODB_dom"/>
</dbReference>
<keyword evidence="3" id="KW-0812">Transmembrane</keyword>
<protein>
    <submittedName>
        <fullName evidence="5">Peptidoglycan-N-acetylglucosamine deacetylase</fullName>
        <ecNumber evidence="5">3.5.1.104</ecNumber>
    </submittedName>
</protein>
<evidence type="ECO:0000256" key="3">
    <source>
        <dbReference type="SAM" id="Phobius"/>
    </source>
</evidence>
<sequence length="262" mass="28924">MKVAWLLGMVTAFCLLLLALGYHGKIKKHLALLGSCFGIIVGSGLLLLAVLPGDSFYGPVLAAGHTNQKVVALTFDDGPYSPYTEKILAILKEKNVHATFFVVGENALAHPELVRQIKADGHLIGTHTQHHKDLLRLNKQEVRDEMTMGVESIRQITGEPPKFIRPPHGFKDYEVIEQAERLGLKVVNWDVIPRDWTNPGTETIVSRVIDNVKPGSVILMHDGDSPLNKGSRAQTVQALPEIIDKLRADGYSFLTIEELQAK</sequence>
<keyword evidence="3" id="KW-0472">Membrane</keyword>
<keyword evidence="3" id="KW-1133">Transmembrane helix</keyword>
<evidence type="ECO:0000256" key="1">
    <source>
        <dbReference type="ARBA" id="ARBA00022723"/>
    </source>
</evidence>
<reference evidence="5" key="1">
    <citation type="submission" date="2019-08" db="EMBL/GenBank/DDBJ databases">
        <authorList>
            <person name="Kucharzyk K."/>
            <person name="Murdoch R.W."/>
            <person name="Higgins S."/>
            <person name="Loffler F."/>
        </authorList>
    </citation>
    <scope>NUCLEOTIDE SEQUENCE</scope>
</reference>
<dbReference type="GO" id="GO:0046872">
    <property type="term" value="F:metal ion binding"/>
    <property type="evidence" value="ECO:0007669"/>
    <property type="project" value="UniProtKB-KW"/>
</dbReference>
<keyword evidence="2 5" id="KW-0378">Hydrolase</keyword>
<name>A0A645B9I2_9ZZZZ</name>
<evidence type="ECO:0000259" key="4">
    <source>
        <dbReference type="PROSITE" id="PS51677"/>
    </source>
</evidence>
<feature type="domain" description="NodB homology" evidence="4">
    <location>
        <begin position="69"/>
        <end position="254"/>
    </location>
</feature>
<dbReference type="Gene3D" id="3.20.20.370">
    <property type="entry name" value="Glycoside hydrolase/deacetylase"/>
    <property type="match status" value="1"/>
</dbReference>
<dbReference type="PROSITE" id="PS51677">
    <property type="entry name" value="NODB"/>
    <property type="match status" value="1"/>
</dbReference>
<dbReference type="EMBL" id="VSSQ01018679">
    <property type="protein sequence ID" value="MPM62085.1"/>
    <property type="molecule type" value="Genomic_DNA"/>
</dbReference>
<dbReference type="PANTHER" id="PTHR10587">
    <property type="entry name" value="GLYCOSYL TRANSFERASE-RELATED"/>
    <property type="match status" value="1"/>
</dbReference>
<dbReference type="SUPFAM" id="SSF88713">
    <property type="entry name" value="Glycoside hydrolase/deacetylase"/>
    <property type="match status" value="1"/>
</dbReference>
<dbReference type="GO" id="GO:0016020">
    <property type="term" value="C:membrane"/>
    <property type="evidence" value="ECO:0007669"/>
    <property type="project" value="TreeGrafter"/>
</dbReference>
<dbReference type="EC" id="3.5.1.104" evidence="5"/>
<evidence type="ECO:0000313" key="5">
    <source>
        <dbReference type="EMBL" id="MPM62085.1"/>
    </source>
</evidence>
<gene>
    <name evidence="5" type="primary">pgdA_13</name>
    <name evidence="5" type="ORF">SDC9_108951</name>
</gene>